<keyword evidence="2" id="KW-0732">Signal</keyword>
<dbReference type="Proteomes" id="UP000663855">
    <property type="component" value="Unassembled WGS sequence"/>
</dbReference>
<dbReference type="Gene3D" id="1.10.472.100">
    <property type="entry name" value="Presenilin"/>
    <property type="match status" value="1"/>
</dbReference>
<keyword evidence="1" id="KW-0812">Transmembrane</keyword>
<feature type="transmembrane region" description="Helical" evidence="1">
    <location>
        <begin position="242"/>
        <end position="259"/>
    </location>
</feature>
<dbReference type="AlphaFoldDB" id="A0A814LWS7"/>
<dbReference type="Proteomes" id="UP000676336">
    <property type="component" value="Unassembled WGS sequence"/>
</dbReference>
<protein>
    <submittedName>
        <fullName evidence="3">Uncharacterized protein</fullName>
    </submittedName>
</protein>
<feature type="transmembrane region" description="Helical" evidence="1">
    <location>
        <begin position="300"/>
        <end position="319"/>
    </location>
</feature>
<evidence type="ECO:0000313" key="3">
    <source>
        <dbReference type="EMBL" id="CAF1069466.1"/>
    </source>
</evidence>
<dbReference type="EMBL" id="CAJOBH010000181">
    <property type="protein sequence ID" value="CAF3768477.1"/>
    <property type="molecule type" value="Genomic_DNA"/>
</dbReference>
<dbReference type="Proteomes" id="UP000681720">
    <property type="component" value="Unassembled WGS sequence"/>
</dbReference>
<dbReference type="EMBL" id="CAJOBJ010002238">
    <property type="protein sequence ID" value="CAF3916945.1"/>
    <property type="molecule type" value="Genomic_DNA"/>
</dbReference>
<feature type="transmembrane region" description="Helical" evidence="1">
    <location>
        <begin position="179"/>
        <end position="196"/>
    </location>
</feature>
<organism evidence="3 8">
    <name type="scientific">Rotaria magnacalcarata</name>
    <dbReference type="NCBI Taxonomy" id="392030"/>
    <lineage>
        <taxon>Eukaryota</taxon>
        <taxon>Metazoa</taxon>
        <taxon>Spiralia</taxon>
        <taxon>Gnathifera</taxon>
        <taxon>Rotifera</taxon>
        <taxon>Eurotatoria</taxon>
        <taxon>Bdelloidea</taxon>
        <taxon>Philodinida</taxon>
        <taxon>Philodinidae</taxon>
        <taxon>Rotaria</taxon>
    </lineage>
</organism>
<comment type="caution">
    <text evidence="3">The sequence shown here is derived from an EMBL/GenBank/DDBJ whole genome shotgun (WGS) entry which is preliminary data.</text>
</comment>
<reference evidence="3" key="1">
    <citation type="submission" date="2021-02" db="EMBL/GenBank/DDBJ databases">
        <authorList>
            <person name="Nowell W R."/>
        </authorList>
    </citation>
    <scope>NUCLEOTIDE SEQUENCE</scope>
</reference>
<feature type="transmembrane region" description="Helical" evidence="1">
    <location>
        <begin position="271"/>
        <end position="293"/>
    </location>
</feature>
<dbReference type="EMBL" id="CAJNRE010014767">
    <property type="protein sequence ID" value="CAF2130980.1"/>
    <property type="molecule type" value="Genomic_DNA"/>
</dbReference>
<evidence type="ECO:0000313" key="5">
    <source>
        <dbReference type="EMBL" id="CAF3768477.1"/>
    </source>
</evidence>
<dbReference type="Proteomes" id="UP000663824">
    <property type="component" value="Unassembled WGS sequence"/>
</dbReference>
<feature type="chain" id="PRO_5035684789" evidence="2">
    <location>
        <begin position="24"/>
        <end position="321"/>
    </location>
</feature>
<evidence type="ECO:0000313" key="6">
    <source>
        <dbReference type="EMBL" id="CAF3812723.1"/>
    </source>
</evidence>
<name>A0A814LWS7_9BILA</name>
<evidence type="ECO:0000313" key="4">
    <source>
        <dbReference type="EMBL" id="CAF2130980.1"/>
    </source>
</evidence>
<proteinExistence type="predicted"/>
<accession>A0A814LWS7</accession>
<dbReference type="Proteomes" id="UP000681967">
    <property type="component" value="Unassembled WGS sequence"/>
</dbReference>
<keyword evidence="1" id="KW-0472">Membrane</keyword>
<evidence type="ECO:0000256" key="1">
    <source>
        <dbReference type="SAM" id="Phobius"/>
    </source>
</evidence>
<dbReference type="EMBL" id="CAJOBI010000300">
    <property type="protein sequence ID" value="CAF3812723.1"/>
    <property type="molecule type" value="Genomic_DNA"/>
</dbReference>
<dbReference type="EMBL" id="CAJNOV010001589">
    <property type="protein sequence ID" value="CAF1069466.1"/>
    <property type="molecule type" value="Genomic_DNA"/>
</dbReference>
<dbReference type="InterPro" id="IPR042524">
    <property type="entry name" value="Presenilin_C"/>
</dbReference>
<feature type="transmembrane region" description="Helical" evidence="1">
    <location>
        <begin position="143"/>
        <end position="167"/>
    </location>
</feature>
<feature type="transmembrane region" description="Helical" evidence="1">
    <location>
        <begin position="116"/>
        <end position="136"/>
    </location>
</feature>
<keyword evidence="1" id="KW-1133">Transmembrane helix</keyword>
<evidence type="ECO:0000256" key="2">
    <source>
        <dbReference type="SAM" id="SignalP"/>
    </source>
</evidence>
<feature type="signal peptide" evidence="2">
    <location>
        <begin position="1"/>
        <end position="23"/>
    </location>
</feature>
<gene>
    <name evidence="5" type="ORF">BYL167_LOCUS1260</name>
    <name evidence="3" type="ORF">CJN711_LOCUS5635</name>
    <name evidence="7" type="ORF">GIL414_LOCUS7366</name>
    <name evidence="4" type="ORF">MBJ925_LOCUS27580</name>
    <name evidence="6" type="ORF">SMN809_LOCUS1818</name>
</gene>
<sequence length="321" mass="37212">MIVTTLSMLITLCLHCSLKDTKAHGFFTQIILIDPAHDVLLNISCLLNNRFFNKHCNIFNNSDTNLDTSPLFPVIILEVSLTSWYNSRERSYNFRAVIYTIIQTFFLARFCDAFNFSYSLDIFTVYFLVWQVMFLITAWELQILPLISLTFFRGCQCMIPAFIMYFVYDFFFRLLPMEVNFLLIWIFALADIIYCLHPRYHIESSRILDELSTDGTPSLVGFYYTWNFDDDELVDRKNNRSSLGIGDFLIFNLMLLLIVPSGSSMTTKVCIAIGHIIAIQIGQIATSWFGCYFNQYLLPALPLPVVCFSLYAILLNAFVQY</sequence>
<evidence type="ECO:0000313" key="7">
    <source>
        <dbReference type="EMBL" id="CAF3916945.1"/>
    </source>
</evidence>
<evidence type="ECO:0000313" key="8">
    <source>
        <dbReference type="Proteomes" id="UP000663855"/>
    </source>
</evidence>